<dbReference type="InterPro" id="IPR051311">
    <property type="entry name" value="DedA_domain"/>
</dbReference>
<keyword evidence="10" id="KW-1185">Reference proteome</keyword>
<keyword evidence="3 7" id="KW-0812">Transmembrane</keyword>
<feature type="domain" description="VTT" evidence="8">
    <location>
        <begin position="38"/>
        <end position="153"/>
    </location>
</feature>
<feature type="compositionally biased region" description="Pro residues" evidence="6">
    <location>
        <begin position="234"/>
        <end position="243"/>
    </location>
</feature>
<evidence type="ECO:0000256" key="6">
    <source>
        <dbReference type="SAM" id="MobiDB-lite"/>
    </source>
</evidence>
<evidence type="ECO:0000313" key="10">
    <source>
        <dbReference type="Proteomes" id="UP000186309"/>
    </source>
</evidence>
<feature type="transmembrane region" description="Helical" evidence="7">
    <location>
        <begin position="105"/>
        <end position="126"/>
    </location>
</feature>
<evidence type="ECO:0000313" key="9">
    <source>
        <dbReference type="EMBL" id="APW60720.1"/>
    </source>
</evidence>
<dbReference type="PANTHER" id="PTHR42709:SF6">
    <property type="entry name" value="UNDECAPRENYL PHOSPHATE TRANSPORTER A"/>
    <property type="match status" value="1"/>
</dbReference>
<dbReference type="Pfam" id="PF09335">
    <property type="entry name" value="VTT_dom"/>
    <property type="match status" value="1"/>
</dbReference>
<comment type="subcellular location">
    <subcellularLocation>
        <location evidence="1">Cell membrane</location>
        <topology evidence="1">Multi-pass membrane protein</topology>
    </subcellularLocation>
</comment>
<dbReference type="KEGG" id="pbor:BSF38_02208"/>
<keyword evidence="4 7" id="KW-1133">Transmembrane helix</keyword>
<name>A0A1U7CP55_9BACT</name>
<feature type="transmembrane region" description="Helical" evidence="7">
    <location>
        <begin position="6"/>
        <end position="28"/>
    </location>
</feature>
<keyword evidence="5 7" id="KW-0472">Membrane</keyword>
<evidence type="ECO:0000256" key="7">
    <source>
        <dbReference type="SAM" id="Phobius"/>
    </source>
</evidence>
<reference evidence="10" key="1">
    <citation type="submission" date="2016-12" db="EMBL/GenBank/DDBJ databases">
        <title>Comparative genomics of four Isosphaeraceae planctomycetes: a common pool of plasmids and glycoside hydrolase genes.</title>
        <authorList>
            <person name="Ivanova A."/>
        </authorList>
    </citation>
    <scope>NUCLEOTIDE SEQUENCE [LARGE SCALE GENOMIC DNA]</scope>
    <source>
        <strain evidence="10">PX4</strain>
    </source>
</reference>
<evidence type="ECO:0000256" key="4">
    <source>
        <dbReference type="ARBA" id="ARBA00022989"/>
    </source>
</evidence>
<accession>A0A1U7CP55</accession>
<dbReference type="Proteomes" id="UP000186309">
    <property type="component" value="Chromosome"/>
</dbReference>
<evidence type="ECO:0000256" key="2">
    <source>
        <dbReference type="ARBA" id="ARBA00022475"/>
    </source>
</evidence>
<dbReference type="EMBL" id="CP019082">
    <property type="protein sequence ID" value="APW60720.1"/>
    <property type="molecule type" value="Genomic_DNA"/>
</dbReference>
<feature type="transmembrane region" description="Helical" evidence="7">
    <location>
        <begin position="49"/>
        <end position="72"/>
    </location>
</feature>
<evidence type="ECO:0000256" key="5">
    <source>
        <dbReference type="ARBA" id="ARBA00023136"/>
    </source>
</evidence>
<evidence type="ECO:0000256" key="3">
    <source>
        <dbReference type="ARBA" id="ARBA00022692"/>
    </source>
</evidence>
<evidence type="ECO:0000256" key="1">
    <source>
        <dbReference type="ARBA" id="ARBA00004651"/>
    </source>
</evidence>
<sequence>MTEQLVGQLGYVGIALILVLGGLGLPIPEEAPVLLAAILTRNGRMSGPLAFSTCLAGVLLGDFIVYFLGYYFGERVLSLPLTRRLLTRAREAQIKGYFHRHGFKILILGRFAVGFRTAAYLTAGILKLPPLKLLLTDFVAALLSTSLMFLLGYLFAHQIEKGIHDFQQWVAISIGVGVAGWLIYRHYKAHQRAGLPVGPPVLVADGDDLPLPPDDLAIQDKSPSRSAPAAAAPEPSPAEPVDPAPSRARVERFPSPEPPAGFTAPESVVPH</sequence>
<organism evidence="9 10">
    <name type="scientific">Paludisphaera borealis</name>
    <dbReference type="NCBI Taxonomy" id="1387353"/>
    <lineage>
        <taxon>Bacteria</taxon>
        <taxon>Pseudomonadati</taxon>
        <taxon>Planctomycetota</taxon>
        <taxon>Planctomycetia</taxon>
        <taxon>Isosphaerales</taxon>
        <taxon>Isosphaeraceae</taxon>
        <taxon>Paludisphaera</taxon>
    </lineage>
</organism>
<dbReference type="GO" id="GO:0005886">
    <property type="term" value="C:plasma membrane"/>
    <property type="evidence" value="ECO:0007669"/>
    <property type="project" value="UniProtKB-SubCell"/>
</dbReference>
<dbReference type="PANTHER" id="PTHR42709">
    <property type="entry name" value="ALKALINE PHOSPHATASE LIKE PROTEIN"/>
    <property type="match status" value="1"/>
</dbReference>
<dbReference type="AlphaFoldDB" id="A0A1U7CP55"/>
<feature type="transmembrane region" description="Helical" evidence="7">
    <location>
        <begin position="133"/>
        <end position="154"/>
    </location>
</feature>
<proteinExistence type="predicted"/>
<feature type="compositionally biased region" description="Low complexity" evidence="6">
    <location>
        <begin position="224"/>
        <end position="233"/>
    </location>
</feature>
<gene>
    <name evidence="9" type="ORF">BSF38_02208</name>
</gene>
<dbReference type="RefSeq" id="WP_237170843.1">
    <property type="nucleotide sequence ID" value="NZ_CP019082.1"/>
</dbReference>
<dbReference type="InterPro" id="IPR032816">
    <property type="entry name" value="VTT_dom"/>
</dbReference>
<keyword evidence="2" id="KW-1003">Cell membrane</keyword>
<feature type="transmembrane region" description="Helical" evidence="7">
    <location>
        <begin position="166"/>
        <end position="184"/>
    </location>
</feature>
<protein>
    <submittedName>
        <fullName evidence="9">Inner membrane protein</fullName>
    </submittedName>
</protein>
<evidence type="ECO:0000259" key="8">
    <source>
        <dbReference type="Pfam" id="PF09335"/>
    </source>
</evidence>
<feature type="region of interest" description="Disordered" evidence="6">
    <location>
        <begin position="213"/>
        <end position="271"/>
    </location>
</feature>